<dbReference type="PANTHER" id="PTHR42951:SF4">
    <property type="entry name" value="ACYL-COENZYME A THIOESTERASE MBLAC2"/>
    <property type="match status" value="1"/>
</dbReference>
<organism evidence="2 3">
    <name type="scientific">Glutinoglossum americanum</name>
    <dbReference type="NCBI Taxonomy" id="1670608"/>
    <lineage>
        <taxon>Eukaryota</taxon>
        <taxon>Fungi</taxon>
        <taxon>Dikarya</taxon>
        <taxon>Ascomycota</taxon>
        <taxon>Pezizomycotina</taxon>
        <taxon>Geoglossomycetes</taxon>
        <taxon>Geoglossales</taxon>
        <taxon>Geoglossaceae</taxon>
        <taxon>Glutinoglossum</taxon>
    </lineage>
</organism>
<sequence>MPDKPASLPTTCFTCTRLNPTTFRICEDDQWDQLPFVYAKIYDSPALLVLIDTGCGGAARDDRVSLKSLREFIETYPVEANGWEPLNARDHEGKAKREYLIICTHCHYDHIGGIAQFTDTPSTRVVSSSLSPSFITSDLPTTSLCRFVGMPTPTYTVSHWATDNESLTHNDHPLDLHILHTPGHTPDSLAIWDSRERCLFVGDTLYERAPITFSKEGDIVQYMASLERLLSFLGTENKDCDAGLPRARAACGHETDAADGEEIVGAAIERVWEILDGHAFLEDSFTEREEIYDRWGAARLTVLAPRRLVDDARRHFKTGGAAS</sequence>
<dbReference type="Proteomes" id="UP000698800">
    <property type="component" value="Unassembled WGS sequence"/>
</dbReference>
<feature type="domain" description="Metallo-beta-lactamase" evidence="1">
    <location>
        <begin position="36"/>
        <end position="253"/>
    </location>
</feature>
<dbReference type="Pfam" id="PF00753">
    <property type="entry name" value="Lactamase_B"/>
    <property type="match status" value="1"/>
</dbReference>
<gene>
    <name evidence="2" type="ORF">FGG08_002101</name>
</gene>
<name>A0A9P8I0P8_9PEZI</name>
<dbReference type="CDD" id="cd06262">
    <property type="entry name" value="metallo-hydrolase-like_MBL-fold"/>
    <property type="match status" value="1"/>
</dbReference>
<dbReference type="SMART" id="SM00849">
    <property type="entry name" value="Lactamase_B"/>
    <property type="match status" value="1"/>
</dbReference>
<dbReference type="InterPro" id="IPR036866">
    <property type="entry name" value="RibonucZ/Hydroxyglut_hydro"/>
</dbReference>
<evidence type="ECO:0000259" key="1">
    <source>
        <dbReference type="SMART" id="SM00849"/>
    </source>
</evidence>
<dbReference type="Gene3D" id="3.60.15.10">
    <property type="entry name" value="Ribonuclease Z/Hydroxyacylglutathione hydrolase-like"/>
    <property type="match status" value="1"/>
</dbReference>
<dbReference type="OrthoDB" id="3341310at2759"/>
<dbReference type="PANTHER" id="PTHR42951">
    <property type="entry name" value="METALLO-BETA-LACTAMASE DOMAIN-CONTAINING"/>
    <property type="match status" value="1"/>
</dbReference>
<reference evidence="2" key="1">
    <citation type="submission" date="2021-03" db="EMBL/GenBank/DDBJ databases">
        <title>Comparative genomics and phylogenomic investigation of the class Geoglossomycetes provide insights into ecological specialization and systematics.</title>
        <authorList>
            <person name="Melie T."/>
            <person name="Pirro S."/>
            <person name="Miller A.N."/>
            <person name="Quandt A."/>
        </authorList>
    </citation>
    <scope>NUCLEOTIDE SEQUENCE</scope>
    <source>
        <strain evidence="2">GBOQ0MN5Z8</strain>
    </source>
</reference>
<dbReference type="AlphaFoldDB" id="A0A9P8I0P8"/>
<dbReference type="SUPFAM" id="SSF56281">
    <property type="entry name" value="Metallo-hydrolase/oxidoreductase"/>
    <property type="match status" value="1"/>
</dbReference>
<keyword evidence="3" id="KW-1185">Reference proteome</keyword>
<evidence type="ECO:0000313" key="3">
    <source>
        <dbReference type="Proteomes" id="UP000698800"/>
    </source>
</evidence>
<proteinExistence type="predicted"/>
<comment type="caution">
    <text evidence="2">The sequence shown here is derived from an EMBL/GenBank/DDBJ whole genome shotgun (WGS) entry which is preliminary data.</text>
</comment>
<evidence type="ECO:0000313" key="2">
    <source>
        <dbReference type="EMBL" id="KAH0543540.1"/>
    </source>
</evidence>
<dbReference type="InterPro" id="IPR050855">
    <property type="entry name" value="NDM-1-like"/>
</dbReference>
<dbReference type="EMBL" id="JAGHQL010000030">
    <property type="protein sequence ID" value="KAH0543540.1"/>
    <property type="molecule type" value="Genomic_DNA"/>
</dbReference>
<accession>A0A9P8I0P8</accession>
<protein>
    <recommendedName>
        <fullName evidence="1">Metallo-beta-lactamase domain-containing protein</fullName>
    </recommendedName>
</protein>
<dbReference type="InterPro" id="IPR001279">
    <property type="entry name" value="Metallo-B-lactamas"/>
</dbReference>